<gene>
    <name evidence="7" type="ORF">FGO68_gene12149</name>
</gene>
<dbReference type="EMBL" id="RRYP01007361">
    <property type="protein sequence ID" value="TNV80549.1"/>
    <property type="molecule type" value="Genomic_DNA"/>
</dbReference>
<feature type="transmembrane region" description="Helical" evidence="5">
    <location>
        <begin position="207"/>
        <end position="223"/>
    </location>
</feature>
<dbReference type="Pfam" id="PF01490">
    <property type="entry name" value="Aa_trans"/>
    <property type="match status" value="1"/>
</dbReference>
<evidence type="ECO:0000259" key="6">
    <source>
        <dbReference type="Pfam" id="PF01490"/>
    </source>
</evidence>
<feature type="transmembrane region" description="Helical" evidence="5">
    <location>
        <begin position="348"/>
        <end position="373"/>
    </location>
</feature>
<keyword evidence="8" id="KW-1185">Reference proteome</keyword>
<feature type="transmembrane region" description="Helical" evidence="5">
    <location>
        <begin position="305"/>
        <end position="328"/>
    </location>
</feature>
<evidence type="ECO:0000256" key="1">
    <source>
        <dbReference type="ARBA" id="ARBA00004141"/>
    </source>
</evidence>
<evidence type="ECO:0000256" key="3">
    <source>
        <dbReference type="ARBA" id="ARBA00022989"/>
    </source>
</evidence>
<dbReference type="OrthoDB" id="296408at2759"/>
<evidence type="ECO:0000256" key="5">
    <source>
        <dbReference type="SAM" id="Phobius"/>
    </source>
</evidence>
<feature type="transmembrane region" description="Helical" evidence="5">
    <location>
        <begin position="235"/>
        <end position="255"/>
    </location>
</feature>
<reference evidence="7" key="1">
    <citation type="submission" date="2019-06" db="EMBL/GenBank/DDBJ databases">
        <authorList>
            <person name="Zheng W."/>
        </authorList>
    </citation>
    <scope>NUCLEOTIDE SEQUENCE</scope>
    <source>
        <strain evidence="7">QDHG01</strain>
    </source>
</reference>
<keyword evidence="2 5" id="KW-0812">Transmembrane</keyword>
<keyword evidence="3 5" id="KW-1133">Transmembrane helix</keyword>
<evidence type="ECO:0000256" key="4">
    <source>
        <dbReference type="ARBA" id="ARBA00023136"/>
    </source>
</evidence>
<name>A0A8J8NTQ9_HALGN</name>
<feature type="transmembrane region" description="Helical" evidence="5">
    <location>
        <begin position="167"/>
        <end position="195"/>
    </location>
</feature>
<protein>
    <recommendedName>
        <fullName evidence="6">Amino acid transporter transmembrane domain-containing protein</fullName>
    </recommendedName>
</protein>
<organism evidence="7 8">
    <name type="scientific">Halteria grandinella</name>
    <dbReference type="NCBI Taxonomy" id="5974"/>
    <lineage>
        <taxon>Eukaryota</taxon>
        <taxon>Sar</taxon>
        <taxon>Alveolata</taxon>
        <taxon>Ciliophora</taxon>
        <taxon>Intramacronucleata</taxon>
        <taxon>Spirotrichea</taxon>
        <taxon>Stichotrichia</taxon>
        <taxon>Sporadotrichida</taxon>
        <taxon>Halteriidae</taxon>
        <taxon>Halteria</taxon>
    </lineage>
</organism>
<dbReference type="PANTHER" id="PTHR22950">
    <property type="entry name" value="AMINO ACID TRANSPORTER"/>
    <property type="match status" value="1"/>
</dbReference>
<feature type="transmembrane region" description="Helical" evidence="5">
    <location>
        <begin position="416"/>
        <end position="438"/>
    </location>
</feature>
<feature type="domain" description="Amino acid transporter transmembrane" evidence="6">
    <location>
        <begin position="89"/>
        <end position="452"/>
    </location>
</feature>
<dbReference type="PANTHER" id="PTHR22950:SF666">
    <property type="entry name" value="VACUOLAR AMINO ACID TRANSPORTER 4"/>
    <property type="match status" value="1"/>
</dbReference>
<comment type="subcellular location">
    <subcellularLocation>
        <location evidence="1">Membrane</location>
        <topology evidence="1">Multi-pass membrane protein</topology>
    </subcellularLocation>
</comment>
<evidence type="ECO:0000256" key="2">
    <source>
        <dbReference type="ARBA" id="ARBA00022692"/>
    </source>
</evidence>
<feature type="transmembrane region" description="Helical" evidence="5">
    <location>
        <begin position="275"/>
        <end position="293"/>
    </location>
</feature>
<evidence type="ECO:0000313" key="8">
    <source>
        <dbReference type="Proteomes" id="UP000785679"/>
    </source>
</evidence>
<comment type="caution">
    <text evidence="7">The sequence shown here is derived from an EMBL/GenBank/DDBJ whole genome shotgun (WGS) entry which is preliminary data.</text>
</comment>
<sequence length="466" mass="53048">MATYLRYRILTSETLKTAFQRLGVQVCMQSMILIRHSSMQLDTNVLIVGEHIREGEDIDETNLPENYKNATPNSQRRMIEAVQKSHVKKLTPMQTYFSLLKGFVCTGILYLPKNFRNGGWAWAFVSMVLSFFLTLFCMIKLLECKSKTPGGSFTDIGMKALGLKGKYMVDIFLSAAQIGFVTAYIFFIITSIQAVVHDAFGYQVDRIWFGLMCFVIYAPLCLVRKIEKFSITHIFADALILITTIVILIYATMYLSDNGWGSGIYALNTATWLDMVGSAVYSYEGIGVVLPLLEVTQKPEMYPKILFYVLLTVMALYVSFGEYCLFIYGDQLVTPLITNNLPQNAITYTIKVLFSINLVFTYPLQLHPASIIIESYIFKNMEKSPKRQWLKNLSRTLLVAFTVLFCLSLGNNLDKFISVLGSLACTPISFTLPCIFHLKLFEGELTKRQVYIEFFCTGFTIYHWNS</sequence>
<evidence type="ECO:0000313" key="7">
    <source>
        <dbReference type="EMBL" id="TNV80549.1"/>
    </source>
</evidence>
<proteinExistence type="predicted"/>
<keyword evidence="4 5" id="KW-0472">Membrane</keyword>
<dbReference type="GO" id="GO:0016020">
    <property type="term" value="C:membrane"/>
    <property type="evidence" value="ECO:0007669"/>
    <property type="project" value="UniProtKB-SubCell"/>
</dbReference>
<dbReference type="InterPro" id="IPR013057">
    <property type="entry name" value="AA_transpt_TM"/>
</dbReference>
<dbReference type="GO" id="GO:0015179">
    <property type="term" value="F:L-amino acid transmembrane transporter activity"/>
    <property type="evidence" value="ECO:0007669"/>
    <property type="project" value="TreeGrafter"/>
</dbReference>
<dbReference type="AlphaFoldDB" id="A0A8J8NTQ9"/>
<dbReference type="Gene3D" id="1.20.1740.10">
    <property type="entry name" value="Amino acid/polyamine transporter I"/>
    <property type="match status" value="1"/>
</dbReference>
<feature type="transmembrane region" description="Helical" evidence="5">
    <location>
        <begin position="119"/>
        <end position="139"/>
    </location>
</feature>
<feature type="transmembrane region" description="Helical" evidence="5">
    <location>
        <begin position="95"/>
        <end position="113"/>
    </location>
</feature>
<feature type="transmembrane region" description="Helical" evidence="5">
    <location>
        <begin position="393"/>
        <end position="410"/>
    </location>
</feature>
<dbReference type="Proteomes" id="UP000785679">
    <property type="component" value="Unassembled WGS sequence"/>
</dbReference>
<accession>A0A8J8NTQ9</accession>